<dbReference type="EMBL" id="BMML01000047">
    <property type="protein sequence ID" value="GGN45512.1"/>
    <property type="molecule type" value="Genomic_DNA"/>
</dbReference>
<comment type="caution">
    <text evidence="4">The sequence shown here is derived from an EMBL/GenBank/DDBJ whole genome shotgun (WGS) entry which is preliminary data.</text>
</comment>
<reference evidence="4" key="2">
    <citation type="submission" date="2020-09" db="EMBL/GenBank/DDBJ databases">
        <authorList>
            <person name="Sun Q."/>
            <person name="Zhou Y."/>
        </authorList>
    </citation>
    <scope>NUCLEOTIDE SEQUENCE</scope>
    <source>
        <strain evidence="4">CGMCC 4.7110</strain>
    </source>
</reference>
<keyword evidence="2" id="KW-0443">Lipid metabolism</keyword>
<keyword evidence="3" id="KW-0456">Lyase</keyword>
<dbReference type="InterPro" id="IPR029045">
    <property type="entry name" value="ClpP/crotonase-like_dom_sf"/>
</dbReference>
<accession>A0A917XQG3</accession>
<evidence type="ECO:0000256" key="3">
    <source>
        <dbReference type="ARBA" id="ARBA00023239"/>
    </source>
</evidence>
<dbReference type="Proteomes" id="UP000653411">
    <property type="component" value="Unassembled WGS sequence"/>
</dbReference>
<dbReference type="GO" id="GO:0006635">
    <property type="term" value="P:fatty acid beta-oxidation"/>
    <property type="evidence" value="ECO:0007669"/>
    <property type="project" value="TreeGrafter"/>
</dbReference>
<gene>
    <name evidence="4" type="ORF">GCM10011578_097520</name>
</gene>
<evidence type="ECO:0008006" key="6">
    <source>
        <dbReference type="Google" id="ProtNLM"/>
    </source>
</evidence>
<dbReference type="CDD" id="cd06558">
    <property type="entry name" value="crotonase-like"/>
    <property type="match status" value="1"/>
</dbReference>
<dbReference type="Pfam" id="PF00378">
    <property type="entry name" value="ECH_1"/>
    <property type="match status" value="1"/>
</dbReference>
<organism evidence="4 5">
    <name type="scientific">Streptomyces fuscichromogenes</name>
    <dbReference type="NCBI Taxonomy" id="1324013"/>
    <lineage>
        <taxon>Bacteria</taxon>
        <taxon>Bacillati</taxon>
        <taxon>Actinomycetota</taxon>
        <taxon>Actinomycetes</taxon>
        <taxon>Kitasatosporales</taxon>
        <taxon>Streptomycetaceae</taxon>
        <taxon>Streptomyces</taxon>
    </lineage>
</organism>
<proteinExistence type="inferred from homology"/>
<dbReference type="GO" id="GO:0016829">
    <property type="term" value="F:lyase activity"/>
    <property type="evidence" value="ECO:0007669"/>
    <property type="project" value="UniProtKB-KW"/>
</dbReference>
<evidence type="ECO:0000256" key="1">
    <source>
        <dbReference type="ARBA" id="ARBA00005254"/>
    </source>
</evidence>
<dbReference type="PANTHER" id="PTHR11941">
    <property type="entry name" value="ENOYL-COA HYDRATASE-RELATED"/>
    <property type="match status" value="1"/>
</dbReference>
<dbReference type="InterPro" id="IPR001753">
    <property type="entry name" value="Enoyl-CoA_hydra/iso"/>
</dbReference>
<reference evidence="4" key="1">
    <citation type="journal article" date="2014" name="Int. J. Syst. Evol. Microbiol.">
        <title>Complete genome sequence of Corynebacterium casei LMG S-19264T (=DSM 44701T), isolated from a smear-ripened cheese.</title>
        <authorList>
            <consortium name="US DOE Joint Genome Institute (JGI-PGF)"/>
            <person name="Walter F."/>
            <person name="Albersmeier A."/>
            <person name="Kalinowski J."/>
            <person name="Ruckert C."/>
        </authorList>
    </citation>
    <scope>NUCLEOTIDE SEQUENCE</scope>
    <source>
        <strain evidence="4">CGMCC 4.7110</strain>
    </source>
</reference>
<dbReference type="InterPro" id="IPR053482">
    <property type="entry name" value="DPA-CoA_Dioxygenase"/>
</dbReference>
<evidence type="ECO:0000256" key="2">
    <source>
        <dbReference type="ARBA" id="ARBA00023098"/>
    </source>
</evidence>
<protein>
    <recommendedName>
        <fullName evidence="6">Enoyl-CoA hydratase</fullName>
    </recommendedName>
</protein>
<dbReference type="AlphaFoldDB" id="A0A917XQG3"/>
<dbReference type="SUPFAM" id="SSF52096">
    <property type="entry name" value="ClpP/crotonase"/>
    <property type="match status" value="1"/>
</dbReference>
<evidence type="ECO:0000313" key="5">
    <source>
        <dbReference type="Proteomes" id="UP000653411"/>
    </source>
</evidence>
<dbReference type="Gene3D" id="3.90.226.10">
    <property type="entry name" value="2-enoyl-CoA Hydratase, Chain A, domain 1"/>
    <property type="match status" value="1"/>
</dbReference>
<comment type="similarity">
    <text evidence="1">Belongs to the enoyl-CoA hydratase/isomerase family.</text>
</comment>
<dbReference type="PANTHER" id="PTHR11941:SF169">
    <property type="entry name" value="(7AS)-7A-METHYL-1,5-DIOXO-2,3,5,6,7,7A-HEXAHYDRO-1H-INDENE-CARBOXYL-COA HYDROLASE"/>
    <property type="match status" value="1"/>
</dbReference>
<dbReference type="Gene3D" id="1.20.58.1300">
    <property type="match status" value="1"/>
</dbReference>
<keyword evidence="5" id="KW-1185">Reference proteome</keyword>
<name>A0A917XQG3_9ACTN</name>
<dbReference type="NCBIfam" id="NF042432">
    <property type="entry name" value="DHPACoAdixog_DpgC"/>
    <property type="match status" value="1"/>
</dbReference>
<sequence>MSPAATRPAMAHDDFAADWDATRIELARCEARLQTVPAPADRDPGQVATAAEAHRAARHARAAFLRKHARRVYDDLTAGLTTRPRASELALTAGDRFPGLVPSRRQLAEEAERHQAGKEGREIDQGLFFHALLADRVAGEHLIESMRHPTAAALALLDRLRETGQVRLTAAQLECREGVAHLTITNAHCLNAEDNQHVEDLETLVDLALLNPDVQVGVLRGGVVDSPRYAGRRVFSAGINLKELRRGRISFVDFLLTRELGYIAKMLRGLGGEDGPVLRQKPWIGVVDTFAIGGGAQILLACDHVVAEDDAYLSLPAAEEGIVPGLANLRLTRHLGARPARRVILGGRRIHVRDPEAALLIDDVVDPGALDDAVKAAAGRLAGPAVVANRHMLIAAEEPVEAFRTYLAEFSLQQAHRLYGGDVLARLDAAWRG</sequence>
<evidence type="ECO:0000313" key="4">
    <source>
        <dbReference type="EMBL" id="GGN45512.1"/>
    </source>
</evidence>